<evidence type="ECO:0000259" key="3">
    <source>
        <dbReference type="Pfam" id="PF13649"/>
    </source>
</evidence>
<proteinExistence type="predicted"/>
<feature type="domain" description="Methyltransferase" evidence="3">
    <location>
        <begin position="44"/>
        <end position="135"/>
    </location>
</feature>
<evidence type="ECO:0000256" key="2">
    <source>
        <dbReference type="ARBA" id="ARBA00022679"/>
    </source>
</evidence>
<evidence type="ECO:0000256" key="1">
    <source>
        <dbReference type="ARBA" id="ARBA00022603"/>
    </source>
</evidence>
<keyword evidence="5" id="KW-1185">Reference proteome</keyword>
<reference evidence="5" key="1">
    <citation type="submission" date="2018-07" db="EMBL/GenBank/DDBJ databases">
        <authorList>
            <person name="Blom J."/>
        </authorList>
    </citation>
    <scope>NUCLEOTIDE SEQUENCE [LARGE SCALE GENOMIC DNA]</scope>
    <source>
        <strain evidence="5">CCOS 864</strain>
    </source>
</reference>
<dbReference type="PANTHER" id="PTHR43861:SF1">
    <property type="entry name" value="TRANS-ACONITATE 2-METHYLTRANSFERASE"/>
    <property type="match status" value="1"/>
</dbReference>
<dbReference type="SUPFAM" id="SSF53335">
    <property type="entry name" value="S-adenosyl-L-methionine-dependent methyltransferases"/>
    <property type="match status" value="1"/>
</dbReference>
<keyword evidence="2 4" id="KW-0808">Transferase</keyword>
<gene>
    <name evidence="4" type="ORF">CCOS864_03309</name>
</gene>
<dbReference type="InterPro" id="IPR041698">
    <property type="entry name" value="Methyltransf_25"/>
</dbReference>
<evidence type="ECO:0000313" key="5">
    <source>
        <dbReference type="Proteomes" id="UP000255177"/>
    </source>
</evidence>
<evidence type="ECO:0000313" key="4">
    <source>
        <dbReference type="EMBL" id="SUQ63855.1"/>
    </source>
</evidence>
<keyword evidence="1 4" id="KW-0489">Methyltransferase</keyword>
<dbReference type="Proteomes" id="UP000255177">
    <property type="component" value="Unassembled WGS sequence"/>
</dbReference>
<dbReference type="Gene3D" id="3.40.50.150">
    <property type="entry name" value="Vaccinia Virus protein VP39"/>
    <property type="match status" value="1"/>
</dbReference>
<dbReference type="Pfam" id="PF13649">
    <property type="entry name" value="Methyltransf_25"/>
    <property type="match status" value="1"/>
</dbReference>
<sequence>MKEAKQVYERISEQFEDFTSHASQRGIEVDTFRYMVGNVQGLEILDLACGHGFFSRQLKDWGAAHVRGVDISPSMIYQARQANDGIAYEVRDVAQMGRIGTYDKVTAAWLFNYASSVEELGRMFSSAAQNLKPGGQLVAYTANPAFDLGKGNFTRYGISVLDENVVNGGYRCKAQFMSTPPADFTYYRWRQDVYEDAAKAAGFSDCRWIAPLISKQRKDAREPGYWDGFESNSLQIGLICRK</sequence>
<dbReference type="AlphaFoldDB" id="A0A380T1M9"/>
<dbReference type="GO" id="GO:0032259">
    <property type="term" value="P:methylation"/>
    <property type="evidence" value="ECO:0007669"/>
    <property type="project" value="UniProtKB-KW"/>
</dbReference>
<organism evidence="4 5">
    <name type="scientific">Pseudomonas wadenswilerensis</name>
    <dbReference type="NCBI Taxonomy" id="1785161"/>
    <lineage>
        <taxon>Bacteria</taxon>
        <taxon>Pseudomonadati</taxon>
        <taxon>Pseudomonadota</taxon>
        <taxon>Gammaproteobacteria</taxon>
        <taxon>Pseudomonadales</taxon>
        <taxon>Pseudomonadaceae</taxon>
        <taxon>Pseudomonas</taxon>
    </lineage>
</organism>
<name>A0A380T1M9_9PSED</name>
<dbReference type="PANTHER" id="PTHR43861">
    <property type="entry name" value="TRANS-ACONITATE 2-METHYLTRANSFERASE-RELATED"/>
    <property type="match status" value="1"/>
</dbReference>
<dbReference type="RefSeq" id="WP_115087471.1">
    <property type="nucleotide sequence ID" value="NZ_CBCSFG010000024.1"/>
</dbReference>
<accession>A0A380T1M9</accession>
<protein>
    <submittedName>
        <fullName evidence="4">UbiE/COQ5 methyltransferase family protein</fullName>
    </submittedName>
</protein>
<dbReference type="CDD" id="cd02440">
    <property type="entry name" value="AdoMet_MTases"/>
    <property type="match status" value="1"/>
</dbReference>
<dbReference type="EMBL" id="UIDD01000008">
    <property type="protein sequence ID" value="SUQ63855.1"/>
    <property type="molecule type" value="Genomic_DNA"/>
</dbReference>
<dbReference type="GO" id="GO:0008168">
    <property type="term" value="F:methyltransferase activity"/>
    <property type="evidence" value="ECO:0007669"/>
    <property type="project" value="UniProtKB-KW"/>
</dbReference>
<dbReference type="InterPro" id="IPR029063">
    <property type="entry name" value="SAM-dependent_MTases_sf"/>
</dbReference>